<keyword evidence="1" id="KW-0472">Membrane</keyword>
<keyword evidence="1" id="KW-0812">Transmembrane</keyword>
<feature type="transmembrane region" description="Helical" evidence="1">
    <location>
        <begin position="58"/>
        <end position="76"/>
    </location>
</feature>
<keyword evidence="1" id="KW-1133">Transmembrane helix</keyword>
<dbReference type="AlphaFoldDB" id="A0A437SXB0"/>
<evidence type="ECO:0008006" key="4">
    <source>
        <dbReference type="Google" id="ProtNLM"/>
    </source>
</evidence>
<feature type="transmembrane region" description="Helical" evidence="1">
    <location>
        <begin position="189"/>
        <end position="207"/>
    </location>
</feature>
<reference evidence="2 3" key="1">
    <citation type="submission" date="2018-12" db="EMBL/GenBank/DDBJ databases">
        <authorList>
            <person name="Meng J."/>
        </authorList>
    </citation>
    <scope>NUCLEOTIDE SEQUENCE [LARGE SCALE GENOMIC DNA]</scope>
    <source>
        <strain evidence="2 3">HT111-2</strain>
    </source>
</reference>
<feature type="transmembrane region" description="Helical" evidence="1">
    <location>
        <begin position="214"/>
        <end position="238"/>
    </location>
</feature>
<evidence type="ECO:0000313" key="3">
    <source>
        <dbReference type="Proteomes" id="UP000288291"/>
    </source>
</evidence>
<sequence length="247" mass="28398">MNFILKTKAFIRFYTELAFDNKISLVFTLLFPAIYQLLNSRRISISNNNDFIQACIPMIAYIIVATALNGVTLAIISTRNSGYIKAYYYASGSRWAIYLANLFVQLVIVLLENFIFIVSLMLLYRYFSIYLLINLMLMTLISFPFVALEFNCLFLLKIRASDMSILATALMIGLLVLFSISANIPMPDFLKFIIGINPYSFISFILRELLQPDFMVCFSLVLDFVIFSFVGFFGFQFLDLQNRGIKK</sequence>
<organism evidence="2 3">
    <name type="scientific">Lactobacillus xujianguonis</name>
    <dbReference type="NCBI Taxonomy" id="2495899"/>
    <lineage>
        <taxon>Bacteria</taxon>
        <taxon>Bacillati</taxon>
        <taxon>Bacillota</taxon>
        <taxon>Bacilli</taxon>
        <taxon>Lactobacillales</taxon>
        <taxon>Lactobacillaceae</taxon>
        <taxon>Lactobacillus</taxon>
    </lineage>
</organism>
<comment type="caution">
    <text evidence="2">The sequence shown here is derived from an EMBL/GenBank/DDBJ whole genome shotgun (WGS) entry which is preliminary data.</text>
</comment>
<name>A0A437SXB0_9LACO</name>
<gene>
    <name evidence="2" type="ORF">EJK17_02255</name>
</gene>
<dbReference type="Proteomes" id="UP000288291">
    <property type="component" value="Unassembled WGS sequence"/>
</dbReference>
<evidence type="ECO:0000313" key="2">
    <source>
        <dbReference type="EMBL" id="RVU71558.1"/>
    </source>
</evidence>
<protein>
    <recommendedName>
        <fullName evidence="4">ABC-2 type transporter domain-containing protein</fullName>
    </recommendedName>
</protein>
<dbReference type="EMBL" id="RXIA01000004">
    <property type="protein sequence ID" value="RVU71558.1"/>
    <property type="molecule type" value="Genomic_DNA"/>
</dbReference>
<feature type="transmembrane region" description="Helical" evidence="1">
    <location>
        <begin position="129"/>
        <end position="156"/>
    </location>
</feature>
<feature type="transmembrane region" description="Helical" evidence="1">
    <location>
        <begin position="97"/>
        <end position="123"/>
    </location>
</feature>
<feature type="transmembrane region" description="Helical" evidence="1">
    <location>
        <begin position="163"/>
        <end position="183"/>
    </location>
</feature>
<proteinExistence type="predicted"/>
<keyword evidence="3" id="KW-1185">Reference proteome</keyword>
<accession>A0A437SXB0</accession>
<evidence type="ECO:0000256" key="1">
    <source>
        <dbReference type="SAM" id="Phobius"/>
    </source>
</evidence>